<dbReference type="Proteomes" id="UP000727993">
    <property type="component" value="Unassembled WGS sequence"/>
</dbReference>
<name>A0A936TDV0_9ACTN</name>
<accession>A0A936TDV0</accession>
<organism evidence="1 2">
    <name type="scientific">Candidatus Neomicrothrix subdominans</name>
    <dbReference type="NCBI Taxonomy" id="2954438"/>
    <lineage>
        <taxon>Bacteria</taxon>
        <taxon>Bacillati</taxon>
        <taxon>Actinomycetota</taxon>
        <taxon>Acidimicrobiia</taxon>
        <taxon>Acidimicrobiales</taxon>
        <taxon>Microthrixaceae</taxon>
        <taxon>Candidatus Neomicrothrix</taxon>
    </lineage>
</organism>
<proteinExistence type="predicted"/>
<gene>
    <name evidence="1" type="ORF">IPN02_03940</name>
</gene>
<evidence type="ECO:0000313" key="1">
    <source>
        <dbReference type="EMBL" id="MBK9296024.1"/>
    </source>
</evidence>
<protein>
    <submittedName>
        <fullName evidence="1">Uncharacterized protein</fullName>
    </submittedName>
</protein>
<reference evidence="1 2" key="1">
    <citation type="submission" date="2020-10" db="EMBL/GenBank/DDBJ databases">
        <title>Connecting structure to function with the recovery of over 1000 high-quality activated sludge metagenome-assembled genomes encoding full-length rRNA genes using long-read sequencing.</title>
        <authorList>
            <person name="Singleton C.M."/>
            <person name="Petriglieri F."/>
            <person name="Kristensen J.M."/>
            <person name="Kirkegaard R.H."/>
            <person name="Michaelsen T.Y."/>
            <person name="Andersen M.H."/>
            <person name="Karst S.M."/>
            <person name="Dueholm M.S."/>
            <person name="Nielsen P.H."/>
            <person name="Albertsen M."/>
        </authorList>
    </citation>
    <scope>NUCLEOTIDE SEQUENCE [LARGE SCALE GENOMIC DNA]</scope>
    <source>
        <strain evidence="1">Lyne_18-Q3-R50-59_MAXAC.006</strain>
    </source>
</reference>
<dbReference type="AlphaFoldDB" id="A0A936TDV0"/>
<comment type="caution">
    <text evidence="1">The sequence shown here is derived from an EMBL/GenBank/DDBJ whole genome shotgun (WGS) entry which is preliminary data.</text>
</comment>
<dbReference type="EMBL" id="JADJZA010000001">
    <property type="protein sequence ID" value="MBK9296024.1"/>
    <property type="molecule type" value="Genomic_DNA"/>
</dbReference>
<evidence type="ECO:0000313" key="2">
    <source>
        <dbReference type="Proteomes" id="UP000727993"/>
    </source>
</evidence>
<sequence>MVAEIGLGAALHQEVMDGLGEACQDLPGPGEVARDARALLVVGLVGHGIYYYELGSFWGDIPVKGLAQSYGPAFLRALELLNLETFADMVAEDRALRYVAPILAHGGIPKRCLPDFFGLMDQGFARGAGDATDLLAFWRARGEAFRASKPVRRFLLFGGELAHDFLDRCIDLFREWSRSKTLLSSDEAGLPAYVLTGFRRLASAGALKAGTATSRRAQRPSLRPKFVCDPWDLGGPSITLPAVESQAGASYWTISSPSGVRREVASRTADKSVTVGPDRQWEVRLISDGDLRSETVFEGLDDVPALFIDSTSMTLIPQGRSIRGEDVLVLRPYSQACRWVRAGDAEDVRVIEELPELSGAWSGFRMDRIDLRGCEALIVGGQDGARERRVSVRSFERPTLGGQILDGATAGDGVQVLVADAALTLPASSIGWTVKLTVDGETITTAHPGGQRVDLTTRLPLDRAAPVSLLARGALGSDLRCQFVWVPGLALSRPERLALPNEPPPTIRVSSPVVALVGAAFGEELVAKPEGDGNSITFKVEAAGGAVTIRVRVPRLRWGLIREGRCEFGTAQAPMSALDVTGSNPPGLAVSTGERDLPIELSLSIGGEERQRSEHAMKTSAVGQCRFDLGRFADTVGSLAESAELNLLIGWARRSVPIAKIVPHYEFVDLEIESIGHSGQRLLDIRVKESRPVKGRVLRLWSVGRLWEEPYCISLPDESIGGTTLLLDPAPPPGEYLAELLIDDGWTVAVRPGSVGRGVVAVGLGGGGEAWSDLQQRAVDDPLTVIESINAWGVPVRELTEAELEAVLLEAVQSWTVINRSRSRRAREQRAAAALVAMIARAHGSLPSVVDELAGIEELDRSELLRLAVALAPLVVPGGTKCSDEELRPLWQLATGLATIVGFDLGVDSDTRNPEEFLGWSPASGVEALPVAPKIEQLWLGMELEQFDAVSGILQKELLPKPLTLDGGVEANLQWLRAEKASVGPTVSSWMSSHHRLLNHPAPTSEWIVLHLSSRAAAVGAAPWGAFPQLTLAAALHVCGDTDLATTSQAALDSAIEFAPLQVRRDLILARVLTADLLATYELDSLPTQRMNRHA</sequence>